<dbReference type="OrthoDB" id="9778912at2"/>
<evidence type="ECO:0000313" key="7">
    <source>
        <dbReference type="Proteomes" id="UP000064893"/>
    </source>
</evidence>
<dbReference type="Proteomes" id="UP000064893">
    <property type="component" value="Chromosome"/>
</dbReference>
<reference evidence="6 7" key="1">
    <citation type="submission" date="2015-11" db="EMBL/GenBank/DDBJ databases">
        <title>Description and complete genome sequence of a novel strain predominating in hypersaline microbial mats and representing a new family of the Bacteriodetes phylum.</title>
        <authorList>
            <person name="Spring S."/>
            <person name="Bunk B."/>
            <person name="Sproer C."/>
            <person name="Klenk H.-P."/>
        </authorList>
    </citation>
    <scope>NUCLEOTIDE SEQUENCE [LARGE SCALE GENOMIC DNA]</scope>
    <source>
        <strain evidence="6 7">L21-Spi-D4</strain>
    </source>
</reference>
<keyword evidence="2" id="KW-0285">Flavoprotein</keyword>
<organism evidence="6 7">
    <name type="scientific">Salinivirga cyanobacteriivorans</name>
    <dbReference type="NCBI Taxonomy" id="1307839"/>
    <lineage>
        <taxon>Bacteria</taxon>
        <taxon>Pseudomonadati</taxon>
        <taxon>Bacteroidota</taxon>
        <taxon>Bacteroidia</taxon>
        <taxon>Bacteroidales</taxon>
        <taxon>Salinivirgaceae</taxon>
        <taxon>Salinivirga</taxon>
    </lineage>
</organism>
<dbReference type="EMBL" id="CP013118">
    <property type="protein sequence ID" value="ALO14672.1"/>
    <property type="molecule type" value="Genomic_DNA"/>
</dbReference>
<dbReference type="GO" id="GO:0018580">
    <property type="term" value="F:nitronate monooxygenase activity"/>
    <property type="evidence" value="ECO:0007669"/>
    <property type="project" value="UniProtKB-EC"/>
</dbReference>
<evidence type="ECO:0000256" key="4">
    <source>
        <dbReference type="ARBA" id="ARBA00023002"/>
    </source>
</evidence>
<dbReference type="Pfam" id="PF03060">
    <property type="entry name" value="NMO"/>
    <property type="match status" value="1"/>
</dbReference>
<dbReference type="EC" id="1.13.12.16" evidence="6"/>
<proteinExistence type="inferred from homology"/>
<comment type="similarity">
    <text evidence="1">Belongs to the nitronate monooxygenase family. NMO class I subfamily.</text>
</comment>
<protein>
    <submittedName>
        <fullName evidence="6">Nitronate monooxygenase</fullName>
        <ecNumber evidence="6">1.13.12.16</ecNumber>
    </submittedName>
</protein>
<gene>
    <name evidence="6" type="ORF">L21SP5_01005</name>
</gene>
<keyword evidence="5 6" id="KW-0503">Monooxygenase</keyword>
<keyword evidence="7" id="KW-1185">Reference proteome</keyword>
<dbReference type="PANTHER" id="PTHR42747:SF4">
    <property type="entry name" value="BLR1330 PROTEIN"/>
    <property type="match status" value="1"/>
</dbReference>
<dbReference type="KEGG" id="blq:L21SP5_01005"/>
<evidence type="ECO:0000256" key="1">
    <source>
        <dbReference type="ARBA" id="ARBA00009881"/>
    </source>
</evidence>
<evidence type="ECO:0000256" key="5">
    <source>
        <dbReference type="ARBA" id="ARBA00023033"/>
    </source>
</evidence>
<dbReference type="PANTHER" id="PTHR42747">
    <property type="entry name" value="NITRONATE MONOOXYGENASE-RELATED"/>
    <property type="match status" value="1"/>
</dbReference>
<keyword evidence="4 6" id="KW-0560">Oxidoreductase</keyword>
<dbReference type="CDD" id="cd04730">
    <property type="entry name" value="NPD_like"/>
    <property type="match status" value="1"/>
</dbReference>
<evidence type="ECO:0000313" key="6">
    <source>
        <dbReference type="EMBL" id="ALO14672.1"/>
    </source>
</evidence>
<keyword evidence="3" id="KW-0288">FMN</keyword>
<dbReference type="RefSeq" id="WP_081421443.1">
    <property type="nucleotide sequence ID" value="NZ_CP013118.1"/>
</dbReference>
<dbReference type="Gene3D" id="3.20.20.70">
    <property type="entry name" value="Aldolase class I"/>
    <property type="match status" value="1"/>
</dbReference>
<evidence type="ECO:0000256" key="3">
    <source>
        <dbReference type="ARBA" id="ARBA00022643"/>
    </source>
</evidence>
<dbReference type="SUPFAM" id="SSF51412">
    <property type="entry name" value="Inosine monophosphate dehydrogenase (IMPDH)"/>
    <property type="match status" value="1"/>
</dbReference>
<dbReference type="InterPro" id="IPR013785">
    <property type="entry name" value="Aldolase_TIM"/>
</dbReference>
<dbReference type="AlphaFoldDB" id="A0A0S2HX58"/>
<accession>A0A0S2HX58</accession>
<dbReference type="STRING" id="1307839.L21SP5_01005"/>
<dbReference type="PATRIC" id="fig|1307839.3.peg.1089"/>
<evidence type="ECO:0000256" key="2">
    <source>
        <dbReference type="ARBA" id="ARBA00022630"/>
    </source>
</evidence>
<dbReference type="InterPro" id="IPR004136">
    <property type="entry name" value="NMO"/>
</dbReference>
<sequence>MKTLDKLLNIKYPLLLSPMFMVTNENMVAAAIDAGATGALVAHNYRSSEALRNGIRNLKSKNRTPFGVNLTLDFGNELFHENLQVCAEEQVDFIITSLGDPEEVINKVKPLGVKVFCDVIHERHAAKAVERGADALIAVNKDAGGHAGVYTAEELISDLKARFDIPVISAGGVSSGEDMKKVMDMGAAGVSVGSVFIATHESNVSDEYKQAIIEGGASDIILTKRISGVPMTVIKTNYIKSIGDERSWLERKLKKRKRTRRVLRKALVGAGLNRYQHYVVGPDYQKVFCAGPSIARVNTVVSVKDVVQRIAGANPQ</sequence>
<name>A0A0S2HX58_9BACT</name>